<dbReference type="InterPro" id="IPR050130">
    <property type="entry name" value="ClpA_ClpB"/>
</dbReference>
<evidence type="ECO:0000256" key="2">
    <source>
        <dbReference type="ARBA" id="ARBA00022840"/>
    </source>
</evidence>
<dbReference type="GO" id="GO:0005737">
    <property type="term" value="C:cytoplasm"/>
    <property type="evidence" value="ECO:0007669"/>
    <property type="project" value="TreeGrafter"/>
</dbReference>
<dbReference type="SUPFAM" id="SSF81923">
    <property type="entry name" value="Double Clp-N motif"/>
    <property type="match status" value="1"/>
</dbReference>
<dbReference type="InterPro" id="IPR036628">
    <property type="entry name" value="Clp_N_dom_sf"/>
</dbReference>
<reference evidence="8" key="1">
    <citation type="submission" date="2016-10" db="EMBL/GenBank/DDBJ databases">
        <authorList>
            <person name="Varghese N."/>
            <person name="Submissions S."/>
        </authorList>
    </citation>
    <scope>NUCLEOTIDE SEQUENCE [LARGE SCALE GENOMIC DNA]</scope>
    <source>
        <strain evidence="8">DSM 18887</strain>
    </source>
</reference>
<keyword evidence="1" id="KW-0547">Nucleotide-binding</keyword>
<dbReference type="RefSeq" id="WP_217647490.1">
    <property type="nucleotide sequence ID" value="NZ_AP025284.1"/>
</dbReference>
<dbReference type="STRING" id="355243.SAMN03080615_04385"/>
<dbReference type="Gene3D" id="1.10.8.60">
    <property type="match status" value="1"/>
</dbReference>
<dbReference type="PANTHER" id="PTHR11638">
    <property type="entry name" value="ATP-DEPENDENT CLP PROTEASE"/>
    <property type="match status" value="1"/>
</dbReference>
<dbReference type="GO" id="GO:0034605">
    <property type="term" value="P:cellular response to heat"/>
    <property type="evidence" value="ECO:0007669"/>
    <property type="project" value="TreeGrafter"/>
</dbReference>
<dbReference type="AlphaFoldDB" id="A0A1H9MCK2"/>
<dbReference type="Gene3D" id="1.10.1780.10">
    <property type="entry name" value="Clp, N-terminal domain"/>
    <property type="match status" value="1"/>
</dbReference>
<dbReference type="PRINTS" id="PR00300">
    <property type="entry name" value="CLPPROTEASEA"/>
</dbReference>
<feature type="domain" description="AAA+ ATPase" evidence="5">
    <location>
        <begin position="218"/>
        <end position="360"/>
    </location>
</feature>
<feature type="coiled-coil region" evidence="4">
    <location>
        <begin position="431"/>
        <end position="536"/>
    </location>
</feature>
<feature type="domain" description="AAA+ ATPase" evidence="5">
    <location>
        <begin position="610"/>
        <end position="758"/>
    </location>
</feature>
<dbReference type="Proteomes" id="UP000198749">
    <property type="component" value="Unassembled WGS sequence"/>
</dbReference>
<keyword evidence="2" id="KW-0067">ATP-binding</keyword>
<dbReference type="Pfam" id="PF17871">
    <property type="entry name" value="AAA_lid_9"/>
    <property type="match status" value="1"/>
</dbReference>
<evidence type="ECO:0000256" key="3">
    <source>
        <dbReference type="ARBA" id="ARBA00023186"/>
    </source>
</evidence>
<evidence type="ECO:0000259" key="6">
    <source>
        <dbReference type="SMART" id="SM01086"/>
    </source>
</evidence>
<dbReference type="Pfam" id="PF10431">
    <property type="entry name" value="ClpB_D2-small"/>
    <property type="match status" value="1"/>
</dbReference>
<dbReference type="GO" id="GO:0005524">
    <property type="term" value="F:ATP binding"/>
    <property type="evidence" value="ECO:0007669"/>
    <property type="project" value="UniProtKB-KW"/>
</dbReference>
<dbReference type="InterPro" id="IPR017729">
    <property type="entry name" value="ATPase_T6SS_ClpV1"/>
</dbReference>
<dbReference type="NCBIfam" id="TIGR03345">
    <property type="entry name" value="VI_ClpV1"/>
    <property type="match status" value="1"/>
</dbReference>
<accession>A0A1H9MCK2</accession>
<dbReference type="SMART" id="SM01086">
    <property type="entry name" value="ClpB_D2-small"/>
    <property type="match status" value="1"/>
</dbReference>
<dbReference type="Pfam" id="PF00004">
    <property type="entry name" value="AAA"/>
    <property type="match status" value="1"/>
</dbReference>
<protein>
    <submittedName>
        <fullName evidence="7">Type VI secretion system protein VasG</fullName>
    </submittedName>
</protein>
<dbReference type="PROSITE" id="PS00870">
    <property type="entry name" value="CLPAB_1"/>
    <property type="match status" value="1"/>
</dbReference>
<dbReference type="InterPro" id="IPR027417">
    <property type="entry name" value="P-loop_NTPase"/>
</dbReference>
<dbReference type="Pfam" id="PF07724">
    <property type="entry name" value="AAA_2"/>
    <property type="match status" value="1"/>
</dbReference>
<dbReference type="InterPro" id="IPR003593">
    <property type="entry name" value="AAA+_ATPase"/>
</dbReference>
<dbReference type="SUPFAM" id="SSF52540">
    <property type="entry name" value="P-loop containing nucleoside triphosphate hydrolases"/>
    <property type="match status" value="2"/>
</dbReference>
<dbReference type="GO" id="GO:0016887">
    <property type="term" value="F:ATP hydrolysis activity"/>
    <property type="evidence" value="ECO:0007669"/>
    <property type="project" value="InterPro"/>
</dbReference>
<gene>
    <name evidence="7" type="ORF">SAMN03080615_04385</name>
</gene>
<organism evidence="7 8">
    <name type="scientific">Amphritea atlantica</name>
    <dbReference type="NCBI Taxonomy" id="355243"/>
    <lineage>
        <taxon>Bacteria</taxon>
        <taxon>Pseudomonadati</taxon>
        <taxon>Pseudomonadota</taxon>
        <taxon>Gammaproteobacteria</taxon>
        <taxon>Oceanospirillales</taxon>
        <taxon>Oceanospirillaceae</taxon>
        <taxon>Amphritea</taxon>
    </lineage>
</organism>
<dbReference type="InterPro" id="IPR041546">
    <property type="entry name" value="ClpA/ClpB_AAA_lid"/>
</dbReference>
<keyword evidence="8" id="KW-1185">Reference proteome</keyword>
<name>A0A1H9MCK2_9GAMM</name>
<keyword evidence="4" id="KW-0175">Coiled coil</keyword>
<evidence type="ECO:0000259" key="5">
    <source>
        <dbReference type="SMART" id="SM00382"/>
    </source>
</evidence>
<evidence type="ECO:0000256" key="1">
    <source>
        <dbReference type="ARBA" id="ARBA00022741"/>
    </source>
</evidence>
<dbReference type="InterPro" id="IPR019489">
    <property type="entry name" value="Clp_ATPase_C"/>
</dbReference>
<evidence type="ECO:0000256" key="4">
    <source>
        <dbReference type="SAM" id="Coils"/>
    </source>
</evidence>
<dbReference type="CDD" id="cd00009">
    <property type="entry name" value="AAA"/>
    <property type="match status" value="1"/>
</dbReference>
<dbReference type="InterPro" id="IPR001270">
    <property type="entry name" value="ClpA/B"/>
</dbReference>
<proteinExistence type="predicted"/>
<dbReference type="FunFam" id="3.40.50.300:FF:000025">
    <property type="entry name" value="ATP-dependent Clp protease subunit"/>
    <property type="match status" value="1"/>
</dbReference>
<evidence type="ECO:0000313" key="7">
    <source>
        <dbReference type="EMBL" id="SER21418.1"/>
    </source>
</evidence>
<feature type="domain" description="Clp ATPase C-terminal" evidence="6">
    <location>
        <begin position="781"/>
        <end position="874"/>
    </location>
</feature>
<keyword evidence="3" id="KW-0143">Chaperone</keyword>
<dbReference type="EMBL" id="FOGB01000026">
    <property type="protein sequence ID" value="SER21418.1"/>
    <property type="molecule type" value="Genomic_DNA"/>
</dbReference>
<dbReference type="SMART" id="SM00382">
    <property type="entry name" value="AAA"/>
    <property type="match status" value="2"/>
</dbReference>
<sequence>MMEKIQLKSLVERLNSNCTRALEAAAGLCVSQEGYEVSVDHYLMKLLEEENDLARILVHYEINVVHFVKRIQHSIELDKKGHQGKPVFSSALVGLLEDAWLIASLELGAAEVRSGHLVMAILANQRRHGMASYVDDLSSVPYDDLKTHYHTVTEGSCEINLSTNKGSVASAVAEADLSVLDKYCTNLTAKARDGEIDPVFCRDVEIRQMIDILGRRRKNNPICVGDAGVGKSAVVEGLALKIAQGEVPDVLAGVELYGLDLGLLQAGASVKGEFENRLKGVINAIKSSPKPIVLFIDEAHTLIGAGGSAGSGDAANLLKPALARGELRTVAATTWSEYKKYFEKDPALARRFQLVKLDEPTVEQAVVIIRGLRQTYEAAHGVYVRDDAVEAAAKLSSRYISGRQLPDKAVDVLDTAAARVKISITAKPDAIDDLERVIQTLERELHALSRDISSDVLADEGQIDALALQIDAHQTELETLLLQWQSEQELVNTIVQLRQTLAQHREQSVDADPQAEQSLRQEISEKVAALSELQQDNPLIHYEVSPDVVGRVIADWTGIPLGKMVRDEAQSVLSFNQQLQQRIKGQNHAIDAIDQGVRAAKAGVNNPETPMGVFLFVGPSGVGKTEAAIGVADQLFGGDRFLTSINMSEFQEKHSVSRLIGSPPGYVGYGEGGLLTEAVRQKPYSVVLLDEVEKADLEVMNLFYQVFDKGMLSDGEGQLVNFRNTIVFLTSNLATDIITDLCADGHRPSKEELIDAIRPVLSAHFKPALLARMQIVPFYPIASEVMGDIVRIKLDKLVQRLASSQKLVLNYTDQVVETIAQRCTEVETGARNIDHILNGTLLPQIATEVLERMTEETRYTHLLLDIDADGGFTLSFGNEYNPPVADDDSDLLLAEESAETEVPVND</sequence>
<dbReference type="CDD" id="cd19499">
    <property type="entry name" value="RecA-like_ClpB_Hsp104-like"/>
    <property type="match status" value="1"/>
</dbReference>
<dbReference type="InterPro" id="IPR018368">
    <property type="entry name" value="ClpA/B_CS1"/>
</dbReference>
<dbReference type="PANTHER" id="PTHR11638:SF181">
    <property type="entry name" value="ATPASE SUBUNIT OF ATP-DEPENDENT PROTEASE"/>
    <property type="match status" value="1"/>
</dbReference>
<dbReference type="InterPro" id="IPR003959">
    <property type="entry name" value="ATPase_AAA_core"/>
</dbReference>
<dbReference type="Gene3D" id="3.40.50.300">
    <property type="entry name" value="P-loop containing nucleotide triphosphate hydrolases"/>
    <property type="match status" value="3"/>
</dbReference>
<evidence type="ECO:0000313" key="8">
    <source>
        <dbReference type="Proteomes" id="UP000198749"/>
    </source>
</evidence>